<dbReference type="InterPro" id="IPR001680">
    <property type="entry name" value="WD40_rpt"/>
</dbReference>
<evidence type="ECO:0008006" key="9">
    <source>
        <dbReference type="Google" id="ProtNLM"/>
    </source>
</evidence>
<dbReference type="InterPro" id="IPR051242">
    <property type="entry name" value="WD-EF-hand_domain"/>
</dbReference>
<accession>A0A813MKS5</accession>
<dbReference type="PROSITE" id="PS00678">
    <property type="entry name" value="WD_REPEATS_1"/>
    <property type="match status" value="1"/>
</dbReference>
<gene>
    <name evidence="6" type="ORF">JXQ802_LOCUS9558</name>
    <name evidence="5" type="ORF">PYM288_LOCUS302</name>
</gene>
<evidence type="ECO:0000256" key="2">
    <source>
        <dbReference type="ARBA" id="ARBA00022737"/>
    </source>
</evidence>
<feature type="repeat" description="WD" evidence="3">
    <location>
        <begin position="85"/>
        <end position="117"/>
    </location>
</feature>
<comment type="caution">
    <text evidence="5">The sequence shown here is derived from an EMBL/GenBank/DDBJ whole genome shotgun (WGS) entry which is preliminary data.</text>
</comment>
<dbReference type="EMBL" id="CAJNOL010000176">
    <property type="protein sequence ID" value="CAF0909289.1"/>
    <property type="molecule type" value="Genomic_DNA"/>
</dbReference>
<dbReference type="Proteomes" id="UP000663870">
    <property type="component" value="Unassembled WGS sequence"/>
</dbReference>
<keyword evidence="8" id="KW-1185">Reference proteome</keyword>
<dbReference type="InterPro" id="IPR036322">
    <property type="entry name" value="WD40_repeat_dom_sf"/>
</dbReference>
<evidence type="ECO:0000256" key="4">
    <source>
        <dbReference type="SAM" id="MobiDB-lite"/>
    </source>
</evidence>
<proteinExistence type="predicted"/>
<dbReference type="PROSITE" id="PS50082">
    <property type="entry name" value="WD_REPEATS_2"/>
    <property type="match status" value="2"/>
</dbReference>
<feature type="compositionally biased region" description="Polar residues" evidence="4">
    <location>
        <begin position="438"/>
        <end position="450"/>
    </location>
</feature>
<sequence>MLKNKMDIFCWFDDSRSRLFASFRTNISMLEIKPELKDRIMTHDRSIVAARYVVRQKQVMIVCQAGDVSFWSLEGQKTKRFSEQHTGENFDTTCLGFDEFGEKFYTGGSDGKIRIWNYNGRILQTLDAGKGTAVEITQIEAIKRRIVAVGWSKHLTVFRDLQQVEGRPSAPTEWKGEKDKTEGHDDDIVCMAVTLFFPQLLASGSTDGEICIWNTSSELFVRRLDQRKRSPNDTQAKLQDNAADFAITMLRFLDKRMATSTNNNLAGANLLSCGGIGFVRFWNVHTGKLISEFQAHTDVSSVIMEIDMHNKYLGTGDVNGLVKLWDIEQYCLQSDSITVGKSLPPLLAEFTAHSDSITCIDFLEKDERMFILTSSSDCSVVLSDINGNPYGTFGQPNQWRLDMDLSKINEENLQANRNKDDNKSQEEYSKENDEESRSVLSQDIDNMSSVTDEEMLTRRSNVWESTSIGVMYQEKRTNRRQRNQPSLITKKDYLLWEKTGLAPGGAYGALDTFELPTIPDQKKTAYLDTTYLWQANNLGDNIRRRPLPSMIGENLKSAFDERSIFPKYILDYEAKQKQLFEAGNQQQATNIAPISGINFNSQTSVRQTVDAAFKIKRQSSSSTLLSDQKAQ</sequence>
<dbReference type="Gene3D" id="2.130.10.10">
    <property type="entry name" value="YVTN repeat-like/Quinoprotein amine dehydrogenase"/>
    <property type="match status" value="2"/>
</dbReference>
<dbReference type="PANTHER" id="PTHR44324:SF1">
    <property type="entry name" value="WD REPEAT-CONTAINING PROTEIN 49"/>
    <property type="match status" value="1"/>
</dbReference>
<dbReference type="Proteomes" id="UP000663854">
    <property type="component" value="Unassembled WGS sequence"/>
</dbReference>
<evidence type="ECO:0000313" key="5">
    <source>
        <dbReference type="EMBL" id="CAF0722350.1"/>
    </source>
</evidence>
<feature type="region of interest" description="Disordered" evidence="4">
    <location>
        <begin position="412"/>
        <end position="451"/>
    </location>
</feature>
<reference evidence="5" key="1">
    <citation type="submission" date="2021-02" db="EMBL/GenBank/DDBJ databases">
        <authorList>
            <person name="Nowell W R."/>
        </authorList>
    </citation>
    <scope>NUCLEOTIDE SEQUENCE</scope>
</reference>
<feature type="compositionally biased region" description="Basic and acidic residues" evidence="4">
    <location>
        <begin position="417"/>
        <end position="437"/>
    </location>
</feature>
<dbReference type="PANTHER" id="PTHR44324">
    <property type="entry name" value="WD40 REPEAT DOMAIN 95"/>
    <property type="match status" value="1"/>
</dbReference>
<evidence type="ECO:0000313" key="8">
    <source>
        <dbReference type="Proteomes" id="UP000663870"/>
    </source>
</evidence>
<dbReference type="Pfam" id="PF00400">
    <property type="entry name" value="WD40"/>
    <property type="match status" value="4"/>
</dbReference>
<evidence type="ECO:0000256" key="1">
    <source>
        <dbReference type="ARBA" id="ARBA00022574"/>
    </source>
</evidence>
<name>A0A813MKS5_9BILA</name>
<evidence type="ECO:0000313" key="7">
    <source>
        <dbReference type="Proteomes" id="UP000663854"/>
    </source>
</evidence>
<organism evidence="5 7">
    <name type="scientific">Rotaria sordida</name>
    <dbReference type="NCBI Taxonomy" id="392033"/>
    <lineage>
        <taxon>Eukaryota</taxon>
        <taxon>Metazoa</taxon>
        <taxon>Spiralia</taxon>
        <taxon>Gnathifera</taxon>
        <taxon>Rotifera</taxon>
        <taxon>Eurotatoria</taxon>
        <taxon>Bdelloidea</taxon>
        <taxon>Philodinida</taxon>
        <taxon>Philodinidae</taxon>
        <taxon>Rotaria</taxon>
    </lineage>
</organism>
<evidence type="ECO:0000256" key="3">
    <source>
        <dbReference type="PROSITE-ProRule" id="PRU00221"/>
    </source>
</evidence>
<dbReference type="InterPro" id="IPR015943">
    <property type="entry name" value="WD40/YVTN_repeat-like_dom_sf"/>
</dbReference>
<dbReference type="InterPro" id="IPR019775">
    <property type="entry name" value="WD40_repeat_CS"/>
</dbReference>
<dbReference type="SUPFAM" id="SSF50978">
    <property type="entry name" value="WD40 repeat-like"/>
    <property type="match status" value="1"/>
</dbReference>
<dbReference type="AlphaFoldDB" id="A0A813MKS5"/>
<evidence type="ECO:0000313" key="6">
    <source>
        <dbReference type="EMBL" id="CAF0909289.1"/>
    </source>
</evidence>
<dbReference type="EMBL" id="CAJNOH010000001">
    <property type="protein sequence ID" value="CAF0722350.1"/>
    <property type="molecule type" value="Genomic_DNA"/>
</dbReference>
<keyword evidence="1 3" id="KW-0853">WD repeat</keyword>
<keyword evidence="2" id="KW-0677">Repeat</keyword>
<dbReference type="SMART" id="SM00320">
    <property type="entry name" value="WD40"/>
    <property type="match status" value="5"/>
</dbReference>
<protein>
    <recommendedName>
        <fullName evidence="9">WD repeat-containing protein 49</fullName>
    </recommendedName>
</protein>
<feature type="repeat" description="WD" evidence="3">
    <location>
        <begin position="181"/>
        <end position="223"/>
    </location>
</feature>